<accession>A0A2H1JV72</accession>
<gene>
    <name evidence="2" type="ORF">BANT10_02401</name>
</gene>
<evidence type="ECO:0000259" key="1">
    <source>
        <dbReference type="Pfam" id="PF10593"/>
    </source>
</evidence>
<dbReference type="InterPro" id="IPR027417">
    <property type="entry name" value="P-loop_NTPase"/>
</dbReference>
<dbReference type="InterPro" id="IPR018310">
    <property type="entry name" value="Put_endonuclease_Z1-dom"/>
</dbReference>
<proteinExistence type="predicted"/>
<evidence type="ECO:0000313" key="3">
    <source>
        <dbReference type="Proteomes" id="UP000234342"/>
    </source>
</evidence>
<feature type="domain" description="Putative endonuclease Z1" evidence="1">
    <location>
        <begin position="401"/>
        <end position="636"/>
    </location>
</feature>
<sequence length="952" mass="105154">MTDSAHEETFRNILANILSKTDDSDLAHINEIALEYNALNEKFGMRISDQRAVKIATKLASAHKSKLELGATVRNESTFDPWLDERKAKVEMRRGATYDRLLIERGWGKSVVRTLGRQTDKIVELLGDPEVGASWSRKGLVIGEVQSGKTATYIGVLNKAIDLGYQIVVVIGGHTEDLRRQTQERLDSDLIGDDTSFRSDGASRRLNTRIGVGRIDENIGTTALTSARYDFSMKTAESTTVNLATGNPTVFVVKKNTSVLKSLAKYIRSTAVGDVHNVPLVVIDDESDWASVNTSAKDKERTAVNRAIIDLLSVSRRNSYLGITATPFANILIADDKEARDLFPRDYIVALESPSTYRGVDFYFPPEGDKSQNINSDIDDFHELLPQKHKKDAVVNKLARSLKDAILEFFLATAERYRRDGAQSPSSMMVNVSRFNAVQEKFSILIEDYVESVGEAILASAGYFGERSDATPRIIRELQRVANAQFASQNLDVRDLGPELQKVAEDIHIDLVNGLTMKDRNDRLATFTRKSLAEWKQRPAIYVGGNVLARGLTLDGLVVSYFTRRAGAADTLLQMGRWFGHRPGYDDLTRVWMDREVIDHFTYVAGVSQDLRNSVAEMRDLNLTPREFGLKIRLHPETSFLITAANKQRAGVKHDSPGVFSYRGKAFETHTIPNNEQLTEQNRQAVLGLLEMLPAGGAERSSGSRNIYWRGVAHETVESFLHDFSLNTKLPTSKVFGIGSSLPAGIASVGRQCGWTVGLMSGSGKHPVTYLAEADLPYDVDARASYRNNVELSEDGKDLRLSQRRLATGGNIVASVASEERAAALAARKKSKSYSGSNDSERELTQSEVLRAGLKSPMLLIYTVSIGPESTSAVDASMPPEKRNARRRLSELKEVPALVMATPGLSEQETREDLESGGTKFGSKYIVNSVYARLELGLGDWDDVDEDEGAGL</sequence>
<dbReference type="SUPFAM" id="SSF52540">
    <property type="entry name" value="P-loop containing nucleoside triphosphate hydrolases"/>
    <property type="match status" value="1"/>
</dbReference>
<dbReference type="EMBL" id="FXZE01000011">
    <property type="protein sequence ID" value="SMX91407.1"/>
    <property type="molecule type" value="Genomic_DNA"/>
</dbReference>
<keyword evidence="3" id="KW-1185">Reference proteome</keyword>
<dbReference type="AlphaFoldDB" id="A0A2H1JV72"/>
<reference evidence="3" key="1">
    <citation type="submission" date="2017-03" db="EMBL/GenBank/DDBJ databases">
        <authorList>
            <person name="Monnet C."/>
        </authorList>
    </citation>
    <scope>NUCLEOTIDE SEQUENCE [LARGE SCALE GENOMIC DNA]</scope>
    <source>
        <strain evidence="3">P10</strain>
    </source>
</reference>
<protein>
    <submittedName>
        <fullName evidence="2">Z1 domain-containing protein</fullName>
    </submittedName>
</protein>
<dbReference type="RefSeq" id="WP_101643744.1">
    <property type="nucleotide sequence ID" value="NZ_FXZE01000011.1"/>
</dbReference>
<dbReference type="Pfam" id="PF10593">
    <property type="entry name" value="Z1"/>
    <property type="match status" value="1"/>
</dbReference>
<name>A0A2H1JV72_9MICO</name>
<organism evidence="2 3">
    <name type="scientific">Brevibacterium antiquum</name>
    <dbReference type="NCBI Taxonomy" id="234835"/>
    <lineage>
        <taxon>Bacteria</taxon>
        <taxon>Bacillati</taxon>
        <taxon>Actinomycetota</taxon>
        <taxon>Actinomycetes</taxon>
        <taxon>Micrococcales</taxon>
        <taxon>Brevibacteriaceae</taxon>
        <taxon>Brevibacterium</taxon>
    </lineage>
</organism>
<evidence type="ECO:0000313" key="2">
    <source>
        <dbReference type="EMBL" id="SMX91407.1"/>
    </source>
</evidence>
<dbReference type="Proteomes" id="UP000234342">
    <property type="component" value="Unassembled WGS sequence"/>
</dbReference>